<dbReference type="EMBL" id="JARWBG010000025">
    <property type="protein sequence ID" value="MDH2391282.1"/>
    <property type="molecule type" value="Genomic_DNA"/>
</dbReference>
<keyword evidence="2" id="KW-1185">Reference proteome</keyword>
<protein>
    <submittedName>
        <fullName evidence="1">Uncharacterized protein</fullName>
    </submittedName>
</protein>
<sequence>MVARQGAGVTRVLVIPSQEPGAKSPFEDLAKRAGDKLVKGAQS</sequence>
<dbReference type="Proteomes" id="UP001223144">
    <property type="component" value="Unassembled WGS sequence"/>
</dbReference>
<organism evidence="1 2">
    <name type="scientific">Streptomyces chengmaiensis</name>
    <dbReference type="NCBI Taxonomy" id="3040919"/>
    <lineage>
        <taxon>Bacteria</taxon>
        <taxon>Bacillati</taxon>
        <taxon>Actinomycetota</taxon>
        <taxon>Actinomycetes</taxon>
        <taxon>Kitasatosporales</taxon>
        <taxon>Streptomycetaceae</taxon>
        <taxon>Streptomyces</taxon>
    </lineage>
</organism>
<reference evidence="1 2" key="1">
    <citation type="submission" date="2023-04" db="EMBL/GenBank/DDBJ databases">
        <title>Streptomyces chengmaiensis sp. nov. isolated from the stem of mangrove plant in Hainan.</title>
        <authorList>
            <person name="Huang X."/>
            <person name="Zhou S."/>
            <person name="Chu X."/>
            <person name="Xie Y."/>
            <person name="Lin Y."/>
        </authorList>
    </citation>
    <scope>NUCLEOTIDE SEQUENCE [LARGE SCALE GENOMIC DNA]</scope>
    <source>
        <strain evidence="1 2">HNM0663</strain>
    </source>
</reference>
<gene>
    <name evidence="1" type="ORF">QCN29_21345</name>
</gene>
<name>A0ABT6HRD1_9ACTN</name>
<accession>A0ABT6HRD1</accession>
<proteinExistence type="predicted"/>
<comment type="caution">
    <text evidence="1">The sequence shown here is derived from an EMBL/GenBank/DDBJ whole genome shotgun (WGS) entry which is preliminary data.</text>
</comment>
<dbReference type="RefSeq" id="WP_279930082.1">
    <property type="nucleotide sequence ID" value="NZ_JARWBG010000025.1"/>
</dbReference>
<evidence type="ECO:0000313" key="2">
    <source>
        <dbReference type="Proteomes" id="UP001223144"/>
    </source>
</evidence>
<evidence type="ECO:0000313" key="1">
    <source>
        <dbReference type="EMBL" id="MDH2391282.1"/>
    </source>
</evidence>